<reference evidence="1 2" key="1">
    <citation type="submission" date="2023-07" db="EMBL/GenBank/DDBJ databases">
        <title>Genomic Encyclopedia of Type Strains, Phase IV (KMG-IV): sequencing the most valuable type-strain genomes for metagenomic binning, comparative biology and taxonomic classification.</title>
        <authorList>
            <person name="Goeker M."/>
        </authorList>
    </citation>
    <scope>NUCLEOTIDE SEQUENCE [LARGE SCALE GENOMIC DNA]</scope>
    <source>
        <strain evidence="1 2">DSM 15561</strain>
    </source>
</reference>
<dbReference type="RefSeq" id="WP_306891389.1">
    <property type="nucleotide sequence ID" value="NZ_JAUSVR010000015.1"/>
</dbReference>
<keyword evidence="2" id="KW-1185">Reference proteome</keyword>
<accession>A0ABU0LVL5</accession>
<gene>
    <name evidence="1" type="ORF">QOZ99_003630</name>
</gene>
<organism evidence="1 2">
    <name type="scientific">Ancylobacter amanitiformis</name>
    <dbReference type="NCBI Taxonomy" id="217069"/>
    <lineage>
        <taxon>Bacteria</taxon>
        <taxon>Pseudomonadati</taxon>
        <taxon>Pseudomonadota</taxon>
        <taxon>Alphaproteobacteria</taxon>
        <taxon>Hyphomicrobiales</taxon>
        <taxon>Xanthobacteraceae</taxon>
        <taxon>Ancylobacter</taxon>
    </lineage>
</organism>
<comment type="caution">
    <text evidence="1">The sequence shown here is derived from an EMBL/GenBank/DDBJ whole genome shotgun (WGS) entry which is preliminary data.</text>
</comment>
<dbReference type="Pfam" id="PF13289">
    <property type="entry name" value="SIR2_2"/>
    <property type="match status" value="1"/>
</dbReference>
<evidence type="ECO:0000313" key="2">
    <source>
        <dbReference type="Proteomes" id="UP001235094"/>
    </source>
</evidence>
<evidence type="ECO:0000313" key="1">
    <source>
        <dbReference type="EMBL" id="MDQ0512718.1"/>
    </source>
</evidence>
<evidence type="ECO:0008006" key="3">
    <source>
        <dbReference type="Google" id="ProtNLM"/>
    </source>
</evidence>
<dbReference type="Proteomes" id="UP001235094">
    <property type="component" value="Unassembled WGS sequence"/>
</dbReference>
<name>A0ABU0LVL5_9HYPH</name>
<proteinExistence type="predicted"/>
<dbReference type="EMBL" id="JAUSVR010000015">
    <property type="protein sequence ID" value="MDQ0512718.1"/>
    <property type="molecule type" value="Genomic_DNA"/>
</dbReference>
<sequence>MANDADQDDSACKGGRMHKHDTARQISFMQQALSQNRKPIGFFLGAGCPLSIRVNHREEGGNTVTDPLIWDVAGLTKVIAKALSSGNPKDPKSWDTIVQIAKEDGGESGNIEFLLSRIRVFASVAGSGNVRGLTKAELTTLDTEVCKVISQEVTRSLPTKDTPYHNLAIWSRSIRRERPVHIFTTNYDLLMEQALEESSAPYFDGFIGARKAFFDLGAVEDEGLLPPRWTRLLKIHGSLNWRLENETDVVRTDEKTDKQSYLIYPSHLKYDQSRKMPYLAMLDRLKAFLLAPSSLLFICGYSFADEHINDVICRSLEANPTAHVFACVFGELDSDNYKLARQCALSTPNLSLLGFDKAIIGRTLGNWTADGSDDLLLPPSILVKDGDNVILRLGDFAALGTLLRGLSGEGMSDVAA</sequence>
<protein>
    <recommendedName>
        <fullName evidence="3">SIR2 family protein</fullName>
    </recommendedName>
</protein>